<comment type="similarity">
    <text evidence="1">Belongs to the protein kinase superfamily. CMGC Ser/Thr protein kinase family. GSK-3 subfamily.</text>
</comment>
<dbReference type="Gene3D" id="1.10.510.10">
    <property type="entry name" value="Transferase(Phosphotransferase) domain 1"/>
    <property type="match status" value="1"/>
</dbReference>
<accession>A0A2G5VHW2</accession>
<dbReference type="GO" id="GO:0005524">
    <property type="term" value="F:ATP binding"/>
    <property type="evidence" value="ECO:0007669"/>
    <property type="project" value="UniProtKB-KW"/>
</dbReference>
<dbReference type="InterPro" id="IPR000719">
    <property type="entry name" value="Prot_kinase_dom"/>
</dbReference>
<evidence type="ECO:0000256" key="1">
    <source>
        <dbReference type="ARBA" id="ARBA00005527"/>
    </source>
</evidence>
<evidence type="ECO:0000256" key="3">
    <source>
        <dbReference type="ARBA" id="ARBA00022679"/>
    </source>
</evidence>
<name>A0A2G5VHW2_9PELO</name>
<dbReference type="OrthoDB" id="192887at2759"/>
<proteinExistence type="inferred from homology"/>
<dbReference type="PROSITE" id="PS00108">
    <property type="entry name" value="PROTEIN_KINASE_ST"/>
    <property type="match status" value="1"/>
</dbReference>
<dbReference type="FunFam" id="1.10.510.10:FF:001168">
    <property type="entry name" value="Protein CBG12029"/>
    <property type="match status" value="1"/>
</dbReference>
<reference evidence="10" key="1">
    <citation type="submission" date="2017-10" db="EMBL/GenBank/DDBJ databases">
        <title>Rapid genome shrinkage in a self-fertile nematode reveals novel sperm competition proteins.</title>
        <authorList>
            <person name="Yin D."/>
            <person name="Schwarz E.M."/>
            <person name="Thomas C.G."/>
            <person name="Felde R.L."/>
            <person name="Korf I.F."/>
            <person name="Cutter A.D."/>
            <person name="Schartner C.M."/>
            <person name="Ralston E.J."/>
            <person name="Meyer B.J."/>
            <person name="Haag E.S."/>
        </authorList>
    </citation>
    <scope>NUCLEOTIDE SEQUENCE [LARGE SCALE GENOMIC DNA]</scope>
    <source>
        <strain evidence="10">JU1422</strain>
    </source>
</reference>
<dbReference type="GO" id="GO:0032436">
    <property type="term" value="P:positive regulation of proteasomal ubiquitin-dependent protein catabolic process"/>
    <property type="evidence" value="ECO:0007669"/>
    <property type="project" value="TreeGrafter"/>
</dbReference>
<dbReference type="GO" id="GO:0070507">
    <property type="term" value="P:regulation of microtubule cytoskeleton organization"/>
    <property type="evidence" value="ECO:0007669"/>
    <property type="project" value="TreeGrafter"/>
</dbReference>
<dbReference type="GO" id="GO:0090090">
    <property type="term" value="P:negative regulation of canonical Wnt signaling pathway"/>
    <property type="evidence" value="ECO:0007669"/>
    <property type="project" value="TreeGrafter"/>
</dbReference>
<keyword evidence="2" id="KW-0723">Serine/threonine-protein kinase</keyword>
<feature type="domain" description="Protein kinase" evidence="8">
    <location>
        <begin position="27"/>
        <end position="316"/>
    </location>
</feature>
<dbReference type="GO" id="GO:0004674">
    <property type="term" value="F:protein serine/threonine kinase activity"/>
    <property type="evidence" value="ECO:0007669"/>
    <property type="project" value="UniProtKB-KW"/>
</dbReference>
<dbReference type="InterPro" id="IPR050591">
    <property type="entry name" value="GSK-3"/>
</dbReference>
<keyword evidence="4" id="KW-0547">Nucleotide-binding</keyword>
<dbReference type="InterPro" id="IPR011009">
    <property type="entry name" value="Kinase-like_dom_sf"/>
</dbReference>
<comment type="caution">
    <text evidence="9">The sequence shown here is derived from an EMBL/GenBank/DDBJ whole genome shotgun (WGS) entry which is preliminary data.</text>
</comment>
<dbReference type="PROSITE" id="PS50011">
    <property type="entry name" value="PROTEIN_KINASE_DOM"/>
    <property type="match status" value="1"/>
</dbReference>
<dbReference type="SMART" id="SM00220">
    <property type="entry name" value="S_TKc"/>
    <property type="match status" value="1"/>
</dbReference>
<evidence type="ECO:0000313" key="10">
    <source>
        <dbReference type="Proteomes" id="UP000230233"/>
    </source>
</evidence>
<evidence type="ECO:0000256" key="6">
    <source>
        <dbReference type="ARBA" id="ARBA00022840"/>
    </source>
</evidence>
<dbReference type="EMBL" id="PDUG01000001">
    <property type="protein sequence ID" value="PIC51353.1"/>
    <property type="molecule type" value="Genomic_DNA"/>
</dbReference>
<evidence type="ECO:0000256" key="7">
    <source>
        <dbReference type="SAM" id="MobiDB-lite"/>
    </source>
</evidence>
<evidence type="ECO:0000256" key="4">
    <source>
        <dbReference type="ARBA" id="ARBA00022741"/>
    </source>
</evidence>
<dbReference type="GO" id="GO:0030154">
    <property type="term" value="P:cell differentiation"/>
    <property type="evidence" value="ECO:0007669"/>
    <property type="project" value="TreeGrafter"/>
</dbReference>
<dbReference type="Proteomes" id="UP000230233">
    <property type="component" value="Chromosome I"/>
</dbReference>
<dbReference type="AlphaFoldDB" id="A0A2G5VHW2"/>
<dbReference type="GO" id="GO:0005634">
    <property type="term" value="C:nucleus"/>
    <property type="evidence" value="ECO:0007669"/>
    <property type="project" value="TreeGrafter"/>
</dbReference>
<gene>
    <name evidence="9" type="primary">Cni-Y106G6D.4</name>
    <name evidence="9" type="synonym">Cnig_chr_I.g1896</name>
    <name evidence="9" type="ORF">B9Z55_001896</name>
</gene>
<feature type="region of interest" description="Disordered" evidence="7">
    <location>
        <begin position="377"/>
        <end position="416"/>
    </location>
</feature>
<dbReference type="Pfam" id="PF00069">
    <property type="entry name" value="Pkinase"/>
    <property type="match status" value="1"/>
</dbReference>
<feature type="compositionally biased region" description="Basic and acidic residues" evidence="7">
    <location>
        <begin position="382"/>
        <end position="404"/>
    </location>
</feature>
<keyword evidence="10" id="KW-1185">Reference proteome</keyword>
<organism evidence="9 10">
    <name type="scientific">Caenorhabditis nigoni</name>
    <dbReference type="NCBI Taxonomy" id="1611254"/>
    <lineage>
        <taxon>Eukaryota</taxon>
        <taxon>Metazoa</taxon>
        <taxon>Ecdysozoa</taxon>
        <taxon>Nematoda</taxon>
        <taxon>Chromadorea</taxon>
        <taxon>Rhabditida</taxon>
        <taxon>Rhabditina</taxon>
        <taxon>Rhabditomorpha</taxon>
        <taxon>Rhabditoidea</taxon>
        <taxon>Rhabditidae</taxon>
        <taxon>Peloderinae</taxon>
        <taxon>Caenorhabditis</taxon>
    </lineage>
</organism>
<dbReference type="STRING" id="1611254.A0A2G5VHW2"/>
<dbReference type="GO" id="GO:0005829">
    <property type="term" value="C:cytosol"/>
    <property type="evidence" value="ECO:0007669"/>
    <property type="project" value="TreeGrafter"/>
</dbReference>
<dbReference type="GO" id="GO:0030424">
    <property type="term" value="C:axon"/>
    <property type="evidence" value="ECO:0007669"/>
    <property type="project" value="TreeGrafter"/>
</dbReference>
<sequence>MNEDENKGIVFQIGYELPSQQRVSMQIANLRLHAWGVFSNVYRGTLVSPGTEQEIAIKKTWPKTPERNFELLFLSGIRRKPHKNVVQMLFAFSKTTISGQGIEMTKAFCESYVFAFMPFTLQNILKKQRLGDVEVKVYTWQLFEGIRYLQSHMIVHRDIKPVNLLIDVDKGILKIADFGSAKIVQRGSHSTSYQVTRFYRPPELLLESKEYYWMVDVWSAGCVVGEMMKGKVLFPGASRDMMLKLIAQAIGIPSPRDHDFMKVAKMIDPVSDVKVIGFKEVLGNVSQEWADFIGEILRYRPRERLHGPKLLAHAFFDQIFTPKCTLSNGLLVSQVITLEDYKTAQRNDCVAGKQYAMSVLRNEVKFTLKDALPTPIPVANSKENKDQKESKESKEVVKDGKEVKLPSACPSNTNIASPTAVMSLKRTLNA</sequence>
<keyword evidence="5" id="KW-0418">Kinase</keyword>
<keyword evidence="6" id="KW-0067">ATP-binding</keyword>
<keyword evidence="3" id="KW-0808">Transferase</keyword>
<dbReference type="InterPro" id="IPR008271">
    <property type="entry name" value="Ser/Thr_kinase_AS"/>
</dbReference>
<evidence type="ECO:0000256" key="5">
    <source>
        <dbReference type="ARBA" id="ARBA00022777"/>
    </source>
</evidence>
<dbReference type="GO" id="GO:0007165">
    <property type="term" value="P:signal transduction"/>
    <property type="evidence" value="ECO:0007669"/>
    <property type="project" value="TreeGrafter"/>
</dbReference>
<dbReference type="Gene3D" id="3.30.200.20">
    <property type="entry name" value="Phosphorylase Kinase, domain 1"/>
    <property type="match status" value="1"/>
</dbReference>
<evidence type="ECO:0000256" key="2">
    <source>
        <dbReference type="ARBA" id="ARBA00022527"/>
    </source>
</evidence>
<dbReference type="PANTHER" id="PTHR24057:SF18">
    <property type="entry name" value="SERINE_THREONINE-PROTEIN KINASE R03D7.5-RELATED"/>
    <property type="match status" value="1"/>
</dbReference>
<evidence type="ECO:0000259" key="8">
    <source>
        <dbReference type="PROSITE" id="PS50011"/>
    </source>
</evidence>
<evidence type="ECO:0000313" key="9">
    <source>
        <dbReference type="EMBL" id="PIC51353.1"/>
    </source>
</evidence>
<dbReference type="PANTHER" id="PTHR24057">
    <property type="entry name" value="GLYCOGEN SYNTHASE KINASE-3 ALPHA"/>
    <property type="match status" value="1"/>
</dbReference>
<dbReference type="SUPFAM" id="SSF56112">
    <property type="entry name" value="Protein kinase-like (PK-like)"/>
    <property type="match status" value="1"/>
</dbReference>
<protein>
    <recommendedName>
        <fullName evidence="8">Protein kinase domain-containing protein</fullName>
    </recommendedName>
</protein>